<dbReference type="Bgee" id="ENSMODG00000016749">
    <property type="expression patterns" value="Expressed in spermatocyte and 14 other cell types or tissues"/>
</dbReference>
<dbReference type="InterPro" id="IPR011009">
    <property type="entry name" value="Kinase-like_dom_sf"/>
</dbReference>
<keyword evidence="5 6" id="KW-0067">ATP-binding</keyword>
<keyword evidence="4" id="KW-0418">Kinase</keyword>
<reference evidence="8" key="3">
    <citation type="submission" date="2025-09" db="UniProtKB">
        <authorList>
            <consortium name="Ensembl"/>
        </authorList>
    </citation>
    <scope>IDENTIFICATION</scope>
</reference>
<dbReference type="Gene3D" id="1.10.510.10">
    <property type="entry name" value="Transferase(Phosphotransferase) domain 1"/>
    <property type="match status" value="1"/>
</dbReference>
<dbReference type="InParanoid" id="A0A5F8GLW5"/>
<dbReference type="InterPro" id="IPR000719">
    <property type="entry name" value="Prot_kinase_dom"/>
</dbReference>
<dbReference type="GeneTree" id="ENSGT00940000164926"/>
<reference evidence="8 9" key="1">
    <citation type="journal article" date="2007" name="Nature">
        <title>Genome of the marsupial Monodelphis domestica reveals innovation in non-coding sequences.</title>
        <authorList>
            <person name="Mikkelsen T.S."/>
            <person name="Wakefield M.J."/>
            <person name="Aken B."/>
            <person name="Amemiya C.T."/>
            <person name="Chang J.L."/>
            <person name="Duke S."/>
            <person name="Garber M."/>
            <person name="Gentles A.J."/>
            <person name="Goodstadt L."/>
            <person name="Heger A."/>
            <person name="Jurka J."/>
            <person name="Kamal M."/>
            <person name="Mauceli E."/>
            <person name="Searle S.M."/>
            <person name="Sharpe T."/>
            <person name="Baker M.L."/>
            <person name="Batzer M.A."/>
            <person name="Benos P.V."/>
            <person name="Belov K."/>
            <person name="Clamp M."/>
            <person name="Cook A."/>
            <person name="Cuff J."/>
            <person name="Das R."/>
            <person name="Davidow L."/>
            <person name="Deakin J.E."/>
            <person name="Fazzari M.J."/>
            <person name="Glass J.L."/>
            <person name="Grabherr M."/>
            <person name="Greally J.M."/>
            <person name="Gu W."/>
            <person name="Hore T.A."/>
            <person name="Huttley G.A."/>
            <person name="Kleber M."/>
            <person name="Jirtle R.L."/>
            <person name="Koina E."/>
            <person name="Lee J.T."/>
            <person name="Mahony S."/>
            <person name="Marra M.A."/>
            <person name="Miller R.D."/>
            <person name="Nicholls R.D."/>
            <person name="Oda M."/>
            <person name="Papenfuss A.T."/>
            <person name="Parra Z.E."/>
            <person name="Pollock D.D."/>
            <person name="Ray D.A."/>
            <person name="Schein J.E."/>
            <person name="Speed T.P."/>
            <person name="Thompson K."/>
            <person name="VandeBerg J.L."/>
            <person name="Wade C.M."/>
            <person name="Walker J.A."/>
            <person name="Waters P.D."/>
            <person name="Webber C."/>
            <person name="Weidman J.R."/>
            <person name="Xie X."/>
            <person name="Zody M.C."/>
            <person name="Baldwin J."/>
            <person name="Abdouelleil A."/>
            <person name="Abdulkadir J."/>
            <person name="Abebe A."/>
            <person name="Abera B."/>
            <person name="Abreu J."/>
            <person name="Acer S.C."/>
            <person name="Aftuck L."/>
            <person name="Alexander A."/>
            <person name="An P."/>
            <person name="Anderson E."/>
            <person name="Anderson S."/>
            <person name="Arachi H."/>
            <person name="Azer M."/>
            <person name="Bachantsang P."/>
            <person name="Barry A."/>
            <person name="Bayul T."/>
            <person name="Berlin A."/>
            <person name="Bessette D."/>
            <person name="Bloom T."/>
            <person name="Bloom T."/>
            <person name="Boguslavskiy L."/>
            <person name="Bonnet C."/>
            <person name="Boukhgalter B."/>
            <person name="Bourzgui I."/>
            <person name="Brown A."/>
            <person name="Cahill P."/>
            <person name="Channer S."/>
            <person name="Cheshatsang Y."/>
            <person name="Chuda L."/>
            <person name="Citroen M."/>
            <person name="Collymore A."/>
            <person name="Cooke P."/>
            <person name="Costello M."/>
            <person name="D'Aco K."/>
            <person name="Daza R."/>
            <person name="De Haan G."/>
            <person name="DeGray S."/>
            <person name="DeMaso C."/>
            <person name="Dhargay N."/>
            <person name="Dooley K."/>
            <person name="Dooley E."/>
            <person name="Doricent M."/>
            <person name="Dorje P."/>
            <person name="Dorjee K."/>
            <person name="Dupes A."/>
            <person name="Elong R."/>
            <person name="Falk J."/>
            <person name="Farina A."/>
            <person name="Faro S."/>
            <person name="Ferguson D."/>
            <person name="Fisher S."/>
            <person name="Foley C.D."/>
            <person name="Franke A."/>
            <person name="Friedrich D."/>
            <person name="Gadbois L."/>
            <person name="Gearin G."/>
            <person name="Gearin C.R."/>
            <person name="Giannoukos G."/>
            <person name="Goode T."/>
            <person name="Graham J."/>
            <person name="Grandbois E."/>
            <person name="Grewal S."/>
            <person name="Gyaltsen K."/>
            <person name="Hafez N."/>
            <person name="Hagos B."/>
            <person name="Hall J."/>
            <person name="Henson C."/>
            <person name="Hollinger A."/>
            <person name="Honan T."/>
            <person name="Huard M.D."/>
            <person name="Hughes L."/>
            <person name="Hurhula B."/>
            <person name="Husby M.E."/>
            <person name="Kamat A."/>
            <person name="Kanga B."/>
            <person name="Kashin S."/>
            <person name="Khazanovich D."/>
            <person name="Kisner P."/>
            <person name="Lance K."/>
            <person name="Lara M."/>
            <person name="Lee W."/>
            <person name="Lennon N."/>
            <person name="Letendre F."/>
            <person name="LeVine R."/>
            <person name="Lipovsky A."/>
            <person name="Liu X."/>
            <person name="Liu J."/>
            <person name="Liu S."/>
            <person name="Lokyitsang T."/>
            <person name="Lokyitsang Y."/>
            <person name="Lubonja R."/>
            <person name="Lui A."/>
            <person name="MacDonald P."/>
            <person name="Magnisalis V."/>
            <person name="Maru K."/>
            <person name="Matthews C."/>
            <person name="McCusker W."/>
            <person name="McDonough S."/>
            <person name="Mehta T."/>
            <person name="Meldrim J."/>
            <person name="Meneus L."/>
            <person name="Mihai O."/>
            <person name="Mihalev A."/>
            <person name="Mihova T."/>
            <person name="Mittelman R."/>
            <person name="Mlenga V."/>
            <person name="Montmayeur A."/>
            <person name="Mulrain L."/>
            <person name="Navidi A."/>
            <person name="Naylor J."/>
            <person name="Negash T."/>
            <person name="Nguyen T."/>
            <person name="Nguyen N."/>
            <person name="Nicol R."/>
            <person name="Norbu C."/>
            <person name="Norbu N."/>
            <person name="Novod N."/>
            <person name="O'Neill B."/>
            <person name="Osman S."/>
            <person name="Markiewicz E."/>
            <person name="Oyono O.L."/>
            <person name="Patti C."/>
            <person name="Phunkhang P."/>
            <person name="Pierre F."/>
            <person name="Priest M."/>
            <person name="Raghuraman S."/>
            <person name="Rege F."/>
            <person name="Reyes R."/>
            <person name="Rise C."/>
            <person name="Rogov P."/>
            <person name="Ross K."/>
            <person name="Ryan E."/>
            <person name="Settipalli S."/>
            <person name="Shea T."/>
            <person name="Sherpa N."/>
            <person name="Shi L."/>
            <person name="Shih D."/>
            <person name="Sparrow T."/>
            <person name="Spaulding J."/>
            <person name="Stalker J."/>
            <person name="Stange-Thomann N."/>
            <person name="Stavropoulos S."/>
            <person name="Stone C."/>
            <person name="Strader C."/>
            <person name="Tesfaye S."/>
            <person name="Thomson T."/>
            <person name="Thoulutsang Y."/>
            <person name="Thoulutsang D."/>
            <person name="Topham K."/>
            <person name="Topping I."/>
            <person name="Tsamla T."/>
            <person name="Vassiliev H."/>
            <person name="Vo A."/>
            <person name="Wangchuk T."/>
            <person name="Wangdi T."/>
            <person name="Weiand M."/>
            <person name="Wilkinson J."/>
            <person name="Wilson A."/>
            <person name="Yadav S."/>
            <person name="Young G."/>
            <person name="Yu Q."/>
            <person name="Zembek L."/>
            <person name="Zhong D."/>
            <person name="Zimmer A."/>
            <person name="Zwirko Z."/>
            <person name="Jaffe D.B."/>
            <person name="Alvarez P."/>
            <person name="Brockman W."/>
            <person name="Butler J."/>
            <person name="Chin C."/>
            <person name="Gnerre S."/>
            <person name="MacCallum I."/>
            <person name="Graves J.A."/>
            <person name="Ponting C.P."/>
            <person name="Breen M."/>
            <person name="Samollow P.B."/>
            <person name="Lander E.S."/>
            <person name="Lindblad-Toh K."/>
        </authorList>
    </citation>
    <scope>NUCLEOTIDE SEQUENCE [LARGE SCALE GENOMIC DNA]</scope>
</reference>
<feature type="binding site" evidence="6">
    <location>
        <position position="42"/>
    </location>
    <ligand>
        <name>ATP</name>
        <dbReference type="ChEBI" id="CHEBI:30616"/>
    </ligand>
</feature>
<keyword evidence="3 6" id="KW-0547">Nucleotide-binding</keyword>
<organism evidence="8 9">
    <name type="scientific">Monodelphis domestica</name>
    <name type="common">Gray short-tailed opossum</name>
    <dbReference type="NCBI Taxonomy" id="13616"/>
    <lineage>
        <taxon>Eukaryota</taxon>
        <taxon>Metazoa</taxon>
        <taxon>Chordata</taxon>
        <taxon>Craniata</taxon>
        <taxon>Vertebrata</taxon>
        <taxon>Euteleostomi</taxon>
        <taxon>Mammalia</taxon>
        <taxon>Metatheria</taxon>
        <taxon>Didelphimorphia</taxon>
        <taxon>Didelphidae</taxon>
        <taxon>Monodelphis</taxon>
    </lineage>
</organism>
<dbReference type="Pfam" id="PF00069">
    <property type="entry name" value="Pkinase"/>
    <property type="match status" value="1"/>
</dbReference>
<dbReference type="SUPFAM" id="SSF56112">
    <property type="entry name" value="Protein kinase-like (PK-like)"/>
    <property type="match status" value="1"/>
</dbReference>
<dbReference type="Proteomes" id="UP000002280">
    <property type="component" value="Chromosome 2"/>
</dbReference>
<evidence type="ECO:0000256" key="6">
    <source>
        <dbReference type="PROSITE-ProRule" id="PRU10141"/>
    </source>
</evidence>
<dbReference type="OMA" id="FACKSIV"/>
<dbReference type="FunFam" id="1.10.510.10:FF:000571">
    <property type="entry name" value="Maternal embryonic leucine zipper kinase"/>
    <property type="match status" value="1"/>
</dbReference>
<dbReference type="InterPro" id="IPR017441">
    <property type="entry name" value="Protein_kinase_ATP_BS"/>
</dbReference>
<keyword evidence="2" id="KW-0808">Transferase</keyword>
<dbReference type="GO" id="GO:0043065">
    <property type="term" value="P:positive regulation of apoptotic process"/>
    <property type="evidence" value="ECO:0000318"/>
    <property type="project" value="GO_Central"/>
</dbReference>
<reference evidence="8" key="2">
    <citation type="submission" date="2025-08" db="UniProtKB">
        <authorList>
            <consortium name="Ensembl"/>
        </authorList>
    </citation>
    <scope>IDENTIFICATION</scope>
</reference>
<dbReference type="Gene3D" id="3.30.200.20">
    <property type="entry name" value="Phosphorylase Kinase, domain 1"/>
    <property type="match status" value="1"/>
</dbReference>
<gene>
    <name evidence="8" type="primary">LOC100023666</name>
</gene>
<feature type="domain" description="Protein kinase" evidence="7">
    <location>
        <begin position="13"/>
        <end position="274"/>
    </location>
</feature>
<dbReference type="GO" id="GO:0035556">
    <property type="term" value="P:intracellular signal transduction"/>
    <property type="evidence" value="ECO:0000318"/>
    <property type="project" value="GO_Central"/>
</dbReference>
<name>A0A5F8GLW5_MONDO</name>
<evidence type="ECO:0000259" key="7">
    <source>
        <dbReference type="PROSITE" id="PS50011"/>
    </source>
</evidence>
<dbReference type="PANTHER" id="PTHR24342:SF19">
    <property type="entry name" value="PROTEIN KINASE DOMAIN-CONTAINING PROTEIN"/>
    <property type="match status" value="1"/>
</dbReference>
<dbReference type="AlphaFoldDB" id="A0A5F8GLW5"/>
<sequence>MALDHAGNVEELYELQDELGSGQFSTVRRCLERSSGTYFAAKFIKIRRKKGSRLGLDRKVACQEVDILQQLRHPHIMKLHDLFVCQLQMVLVLELVQGGELFDSVAEKESLSEPQASDFLIQILDALAYMHSLNIAHFDLKPEIIMLQQKDIKPNIKITGFEMAQSIEKNTCLQKRCGVPEYIAPEVIKLEPLSVVADMWSVGVITYVLLSGISPFQGETESETINNVTKGIFKYEDTHFSSTSAIAKDFINQLLVINPKERMTSAQALLHPWIKPLTIKQERNRDSCLINMDNFRRFNVERKKKQSYHMIASCNNLCKMSLFCVHTKENEDLVRPLHPLPQPLHTFPFQSPPAVLFSWSCLAP</sequence>
<evidence type="ECO:0000256" key="3">
    <source>
        <dbReference type="ARBA" id="ARBA00022741"/>
    </source>
</evidence>
<protein>
    <submittedName>
        <fullName evidence="8">Death-associated protein kinase 2-like</fullName>
    </submittedName>
</protein>
<proteinExistence type="predicted"/>
<dbReference type="GO" id="GO:0004674">
    <property type="term" value="F:protein serine/threonine kinase activity"/>
    <property type="evidence" value="ECO:0000318"/>
    <property type="project" value="GO_Central"/>
</dbReference>
<evidence type="ECO:0000313" key="9">
    <source>
        <dbReference type="Proteomes" id="UP000002280"/>
    </source>
</evidence>
<dbReference type="GO" id="GO:0005634">
    <property type="term" value="C:nucleus"/>
    <property type="evidence" value="ECO:0000318"/>
    <property type="project" value="GO_Central"/>
</dbReference>
<dbReference type="PANTHER" id="PTHR24342">
    <property type="entry name" value="SERINE/THREONINE-PROTEIN KINASE 17"/>
    <property type="match status" value="1"/>
</dbReference>
<dbReference type="STRING" id="13616.ENSMODP00000048429"/>
<keyword evidence="1" id="KW-0723">Serine/threonine-protein kinase</keyword>
<evidence type="ECO:0000256" key="2">
    <source>
        <dbReference type="ARBA" id="ARBA00022679"/>
    </source>
</evidence>
<keyword evidence="9" id="KW-1185">Reference proteome</keyword>
<evidence type="ECO:0000256" key="5">
    <source>
        <dbReference type="ARBA" id="ARBA00022840"/>
    </source>
</evidence>
<dbReference type="PROSITE" id="PS50011">
    <property type="entry name" value="PROTEIN_KINASE_DOM"/>
    <property type="match status" value="1"/>
</dbReference>
<dbReference type="GO" id="GO:0005737">
    <property type="term" value="C:cytoplasm"/>
    <property type="evidence" value="ECO:0000318"/>
    <property type="project" value="GO_Central"/>
</dbReference>
<evidence type="ECO:0000256" key="4">
    <source>
        <dbReference type="ARBA" id="ARBA00022777"/>
    </source>
</evidence>
<accession>A0A5F8GLW5</accession>
<dbReference type="GO" id="GO:0005524">
    <property type="term" value="F:ATP binding"/>
    <property type="evidence" value="ECO:0007669"/>
    <property type="project" value="UniProtKB-UniRule"/>
</dbReference>
<dbReference type="Ensembl" id="ENSMODT00000081898.1">
    <property type="protein sequence ID" value="ENSMODP00000048429.1"/>
    <property type="gene ID" value="ENSMODG00000016749.4"/>
</dbReference>
<evidence type="ECO:0000313" key="8">
    <source>
        <dbReference type="Ensembl" id="ENSMODP00000048429.1"/>
    </source>
</evidence>
<evidence type="ECO:0000256" key="1">
    <source>
        <dbReference type="ARBA" id="ARBA00022527"/>
    </source>
</evidence>
<dbReference type="PROSITE" id="PS00107">
    <property type="entry name" value="PROTEIN_KINASE_ATP"/>
    <property type="match status" value="1"/>
</dbReference>